<name>A0ABV1CTL5_9FIRM</name>
<evidence type="ECO:0000313" key="1">
    <source>
        <dbReference type="EMBL" id="MEQ2421480.1"/>
    </source>
</evidence>
<comment type="caution">
    <text evidence="1">The sequence shown here is derived from an EMBL/GenBank/DDBJ whole genome shotgun (WGS) entry which is preliminary data.</text>
</comment>
<organism evidence="1 2">
    <name type="scientific">Megasphaera intestinihominis</name>
    <dbReference type="NCBI Taxonomy" id="3133159"/>
    <lineage>
        <taxon>Bacteria</taxon>
        <taxon>Bacillati</taxon>
        <taxon>Bacillota</taxon>
        <taxon>Negativicutes</taxon>
        <taxon>Veillonellales</taxon>
        <taxon>Veillonellaceae</taxon>
        <taxon>Megasphaera</taxon>
    </lineage>
</organism>
<sequence length="99" mass="11573">MSVLDSFTEEMLQSELPKRVILERLTHGLEVEKPPQFAIPAPKYTFETNLHGFRYDYQHQTVTISYKVAHGLHDDMTVSFMTFRVILEGLGVCIRMQKW</sequence>
<evidence type="ECO:0000313" key="2">
    <source>
        <dbReference type="Proteomes" id="UP001433088"/>
    </source>
</evidence>
<dbReference type="Proteomes" id="UP001433088">
    <property type="component" value="Unassembled WGS sequence"/>
</dbReference>
<dbReference type="EMBL" id="JBBMEU010000006">
    <property type="protein sequence ID" value="MEQ2421480.1"/>
    <property type="molecule type" value="Genomic_DNA"/>
</dbReference>
<reference evidence="1 2" key="1">
    <citation type="submission" date="2024-03" db="EMBL/GenBank/DDBJ databases">
        <title>Human intestinal bacterial collection.</title>
        <authorList>
            <person name="Pauvert C."/>
            <person name="Hitch T.C.A."/>
            <person name="Clavel T."/>
        </authorList>
    </citation>
    <scope>NUCLEOTIDE SEQUENCE [LARGE SCALE GENOMIC DNA]</scope>
    <source>
        <strain evidence="1 2">CLA-AA-H81</strain>
    </source>
</reference>
<proteinExistence type="predicted"/>
<dbReference type="RefSeq" id="WP_020723737.1">
    <property type="nucleotide sequence ID" value="NZ_JBBMEU010000006.1"/>
</dbReference>
<accession>A0ABV1CTL5</accession>
<gene>
    <name evidence="1" type="ORF">WMO23_01855</name>
</gene>
<protein>
    <submittedName>
        <fullName evidence="1">Uncharacterized protein</fullName>
    </submittedName>
</protein>
<keyword evidence="2" id="KW-1185">Reference proteome</keyword>